<sequence length="125" mass="13776">MFTAWTGGNHHFGEFFRRFEPSADINLQLQAGIRFLSANGTGCRRLILGVKYADHYFRSEVQGCHFQRVEPDAHAVVALAQNLHRPQSGKTGEGIFDVHAHIIGQFKQREAASVGLEGVNSGDIG</sequence>
<protein>
    <submittedName>
        <fullName evidence="1">Uncharacterized protein</fullName>
    </submittedName>
</protein>
<name>A0A645DK99_9ZZZZ</name>
<accession>A0A645DK99</accession>
<comment type="caution">
    <text evidence="1">The sequence shown here is derived from an EMBL/GenBank/DDBJ whole genome shotgun (WGS) entry which is preliminary data.</text>
</comment>
<organism evidence="1">
    <name type="scientific">bioreactor metagenome</name>
    <dbReference type="NCBI Taxonomy" id="1076179"/>
    <lineage>
        <taxon>unclassified sequences</taxon>
        <taxon>metagenomes</taxon>
        <taxon>ecological metagenomes</taxon>
    </lineage>
</organism>
<dbReference type="EMBL" id="VSSQ01037080">
    <property type="protein sequence ID" value="MPM89687.1"/>
    <property type="molecule type" value="Genomic_DNA"/>
</dbReference>
<evidence type="ECO:0000313" key="1">
    <source>
        <dbReference type="EMBL" id="MPM89687.1"/>
    </source>
</evidence>
<proteinExistence type="predicted"/>
<reference evidence="1" key="1">
    <citation type="submission" date="2019-08" db="EMBL/GenBank/DDBJ databases">
        <authorList>
            <person name="Kucharzyk K."/>
            <person name="Murdoch R.W."/>
            <person name="Higgins S."/>
            <person name="Loffler F."/>
        </authorList>
    </citation>
    <scope>NUCLEOTIDE SEQUENCE</scope>
</reference>
<dbReference type="AlphaFoldDB" id="A0A645DK99"/>
<gene>
    <name evidence="1" type="ORF">SDC9_136799</name>
</gene>